<name>A0A1I3C397_SELRU</name>
<feature type="transmembrane region" description="Helical" evidence="1">
    <location>
        <begin position="89"/>
        <end position="108"/>
    </location>
</feature>
<keyword evidence="1" id="KW-1133">Transmembrane helix</keyword>
<feature type="transmembrane region" description="Helical" evidence="1">
    <location>
        <begin position="7"/>
        <end position="28"/>
    </location>
</feature>
<dbReference type="Proteomes" id="UP000183639">
    <property type="component" value="Unassembled WGS sequence"/>
</dbReference>
<organism evidence="2 3">
    <name type="scientific">Selenomonas ruminantium</name>
    <dbReference type="NCBI Taxonomy" id="971"/>
    <lineage>
        <taxon>Bacteria</taxon>
        <taxon>Bacillati</taxon>
        <taxon>Bacillota</taxon>
        <taxon>Negativicutes</taxon>
        <taxon>Selenomonadales</taxon>
        <taxon>Selenomonadaceae</taxon>
        <taxon>Selenomonas</taxon>
    </lineage>
</organism>
<evidence type="ECO:0000256" key="1">
    <source>
        <dbReference type="SAM" id="Phobius"/>
    </source>
</evidence>
<proteinExistence type="predicted"/>
<dbReference type="RefSeq" id="WP_075441851.1">
    <property type="nucleotide sequence ID" value="NZ_FOQK01000002.1"/>
</dbReference>
<reference evidence="2 3" key="1">
    <citation type="submission" date="2016-10" db="EMBL/GenBank/DDBJ databases">
        <authorList>
            <person name="de Groot N.N."/>
        </authorList>
    </citation>
    <scope>NUCLEOTIDE SEQUENCE [LARGE SCALE GENOMIC DNA]</scope>
    <source>
        <strain evidence="2 3">Z108</strain>
    </source>
</reference>
<dbReference type="AlphaFoldDB" id="A0A1I3C397"/>
<dbReference type="Pfam" id="PF05437">
    <property type="entry name" value="AzlD"/>
    <property type="match status" value="1"/>
</dbReference>
<dbReference type="OrthoDB" id="308265at2"/>
<gene>
    <name evidence="2" type="ORF">SAMN04487861_102124</name>
</gene>
<dbReference type="PIRSF" id="PIRSF003203">
    <property type="entry name" value="AzlD"/>
    <property type="match status" value="1"/>
</dbReference>
<evidence type="ECO:0000313" key="3">
    <source>
        <dbReference type="Proteomes" id="UP000183639"/>
    </source>
</evidence>
<accession>A0A1I3C397</accession>
<keyword evidence="1" id="KW-0812">Transmembrane</keyword>
<dbReference type="EMBL" id="FOQK01000002">
    <property type="protein sequence ID" value="SFH69017.1"/>
    <property type="molecule type" value="Genomic_DNA"/>
</dbReference>
<protein>
    <submittedName>
        <fullName evidence="2">Branched-chain amino acid transport protein AzlD</fullName>
    </submittedName>
</protein>
<feature type="transmembrane region" description="Helical" evidence="1">
    <location>
        <begin position="40"/>
        <end position="58"/>
    </location>
</feature>
<evidence type="ECO:0000313" key="2">
    <source>
        <dbReference type="EMBL" id="SFH69017.1"/>
    </source>
</evidence>
<sequence length="109" mass="11724">MSLTEQIITVLMVVAATSLTRFLSFALFPTPEHTPNFVRYLGKVLPAAVFGFLVVYCLRGVELTGGSHGLPEAAAVAVTAFIQARTHQMLLAIGGGTALYMLLVQLVFR</sequence>
<dbReference type="InterPro" id="IPR008407">
    <property type="entry name" value="Brnchd-chn_aa_trnsp_AzlD"/>
</dbReference>
<keyword evidence="1" id="KW-0472">Membrane</keyword>